<accession>A0A6J7GQQ5</accession>
<proteinExistence type="predicted"/>
<dbReference type="AlphaFoldDB" id="A0A6J7GQQ5"/>
<dbReference type="EMBL" id="CAFBMR010000017">
    <property type="protein sequence ID" value="CAB4909296.1"/>
    <property type="molecule type" value="Genomic_DNA"/>
</dbReference>
<sequence length="89" mass="9452">MRKTFDPDASAIYVYVDENADVTRSVSFCDSISIDFASDSHPVGIEVLAVDEAGVPLDMTQIHHALAKHPFPAGAAELIAQPCAPVANL</sequence>
<organism evidence="1">
    <name type="scientific">freshwater metagenome</name>
    <dbReference type="NCBI Taxonomy" id="449393"/>
    <lineage>
        <taxon>unclassified sequences</taxon>
        <taxon>metagenomes</taxon>
        <taxon>ecological metagenomes</taxon>
    </lineage>
</organism>
<gene>
    <name evidence="1" type="ORF">UFOPK3610_00666</name>
</gene>
<protein>
    <submittedName>
        <fullName evidence="1">Unannotated protein</fullName>
    </submittedName>
</protein>
<name>A0A6J7GQQ5_9ZZZZ</name>
<reference evidence="1" key="1">
    <citation type="submission" date="2020-05" db="EMBL/GenBank/DDBJ databases">
        <authorList>
            <person name="Chiriac C."/>
            <person name="Salcher M."/>
            <person name="Ghai R."/>
            <person name="Kavagutti S V."/>
        </authorList>
    </citation>
    <scope>NUCLEOTIDE SEQUENCE</scope>
</reference>
<evidence type="ECO:0000313" key="1">
    <source>
        <dbReference type="EMBL" id="CAB4909296.1"/>
    </source>
</evidence>
<dbReference type="InterPro" id="IPR019270">
    <property type="entry name" value="DUF2283"/>
</dbReference>
<dbReference type="Pfam" id="PF10049">
    <property type="entry name" value="DUF2283"/>
    <property type="match status" value="1"/>
</dbReference>